<dbReference type="PANTHER" id="PTHR30614:SF0">
    <property type="entry name" value="L-CYSTINE TRANSPORT SYSTEM PERMEASE PROTEIN TCYL"/>
    <property type="match status" value="1"/>
</dbReference>
<dbReference type="SUPFAM" id="SSF161098">
    <property type="entry name" value="MetI-like"/>
    <property type="match status" value="1"/>
</dbReference>
<evidence type="ECO:0000256" key="2">
    <source>
        <dbReference type="ARBA" id="ARBA00022448"/>
    </source>
</evidence>
<feature type="domain" description="ABC transmembrane type-1" evidence="9">
    <location>
        <begin position="21"/>
        <end position="222"/>
    </location>
</feature>
<dbReference type="EMBL" id="QJKD01000024">
    <property type="protein sequence ID" value="PXX45558.1"/>
    <property type="molecule type" value="Genomic_DNA"/>
</dbReference>
<accession>A0A2V3XYN2</accession>
<protein>
    <submittedName>
        <fullName evidence="10">Amino acid ABC transporter membrane protein (PAAT family)</fullName>
    </submittedName>
</protein>
<dbReference type="GO" id="GO:0022857">
    <property type="term" value="F:transmembrane transporter activity"/>
    <property type="evidence" value="ECO:0007669"/>
    <property type="project" value="InterPro"/>
</dbReference>
<keyword evidence="3" id="KW-1003">Cell membrane</keyword>
<dbReference type="InterPro" id="IPR043429">
    <property type="entry name" value="ArtM/GltK/GlnP/TcyL/YhdX-like"/>
</dbReference>
<evidence type="ECO:0000256" key="3">
    <source>
        <dbReference type="ARBA" id="ARBA00022475"/>
    </source>
</evidence>
<dbReference type="CDD" id="cd06261">
    <property type="entry name" value="TM_PBP2"/>
    <property type="match status" value="1"/>
</dbReference>
<name>A0A2V3XYN2_9FIRM</name>
<evidence type="ECO:0000256" key="5">
    <source>
        <dbReference type="ARBA" id="ARBA00022970"/>
    </source>
</evidence>
<dbReference type="RefSeq" id="WP_110326149.1">
    <property type="nucleotide sequence ID" value="NZ_DBEWYZ010000369.1"/>
</dbReference>
<feature type="transmembrane region" description="Helical" evidence="8">
    <location>
        <begin position="200"/>
        <end position="225"/>
    </location>
</feature>
<keyword evidence="6 8" id="KW-1133">Transmembrane helix</keyword>
<dbReference type="Pfam" id="PF00528">
    <property type="entry name" value="BPD_transp_1"/>
    <property type="match status" value="1"/>
</dbReference>
<keyword evidence="11" id="KW-1185">Reference proteome</keyword>
<sequence length="240" mass="26838">MNKIFDVKAIWEYLPKILEGLPVTLGLTVVAMVLGVVLGFGMAIARIRKVPVLSQFCSVYLSFVRGVPLMVLLYLSYYGIPILLRAVNLEYGTDMNVNMVPAFAFALVAFVVQETAYESEIIRAALLSIDRKEIEAAKSLGMTTLQTMVRVEIPQALVVAIPTFGNQITSLIKGTSLAFMIAVVDIMGKAKIIGGRTLRYFEAYICTAIIYWVCCIIIGFAFKWLEKKVNYRERKEKKDD</sequence>
<feature type="transmembrane region" description="Helical" evidence="8">
    <location>
        <begin position="57"/>
        <end position="80"/>
    </location>
</feature>
<evidence type="ECO:0000259" key="9">
    <source>
        <dbReference type="PROSITE" id="PS50928"/>
    </source>
</evidence>
<dbReference type="Proteomes" id="UP000248057">
    <property type="component" value="Unassembled WGS sequence"/>
</dbReference>
<keyword evidence="2 8" id="KW-0813">Transport</keyword>
<evidence type="ECO:0000313" key="10">
    <source>
        <dbReference type="EMBL" id="PXX45558.1"/>
    </source>
</evidence>
<gene>
    <name evidence="10" type="ORF">DFR60_12413</name>
</gene>
<dbReference type="GeneID" id="86064677"/>
<reference evidence="10 11" key="1">
    <citation type="submission" date="2018-05" db="EMBL/GenBank/DDBJ databases">
        <title>Genomic Encyclopedia of Type Strains, Phase IV (KMG-IV): sequencing the most valuable type-strain genomes for metagenomic binning, comparative biology and taxonomic classification.</title>
        <authorList>
            <person name="Goeker M."/>
        </authorList>
    </citation>
    <scope>NUCLEOTIDE SEQUENCE [LARGE SCALE GENOMIC DNA]</scope>
    <source>
        <strain evidence="10 11">DSM 24995</strain>
    </source>
</reference>
<dbReference type="PANTHER" id="PTHR30614">
    <property type="entry name" value="MEMBRANE COMPONENT OF AMINO ACID ABC TRANSPORTER"/>
    <property type="match status" value="1"/>
</dbReference>
<evidence type="ECO:0000256" key="6">
    <source>
        <dbReference type="ARBA" id="ARBA00022989"/>
    </source>
</evidence>
<dbReference type="Gene3D" id="1.10.3720.10">
    <property type="entry name" value="MetI-like"/>
    <property type="match status" value="1"/>
</dbReference>
<comment type="caution">
    <text evidence="10">The sequence shown here is derived from an EMBL/GenBank/DDBJ whole genome shotgun (WGS) entry which is preliminary data.</text>
</comment>
<dbReference type="GO" id="GO:0043190">
    <property type="term" value="C:ATP-binding cassette (ABC) transporter complex"/>
    <property type="evidence" value="ECO:0007669"/>
    <property type="project" value="InterPro"/>
</dbReference>
<keyword evidence="7 8" id="KW-0472">Membrane</keyword>
<keyword evidence="5" id="KW-0029">Amino-acid transport</keyword>
<dbReference type="InterPro" id="IPR000515">
    <property type="entry name" value="MetI-like"/>
</dbReference>
<organism evidence="10 11">
    <name type="scientific">Hungatella effluvii</name>
    <dbReference type="NCBI Taxonomy" id="1096246"/>
    <lineage>
        <taxon>Bacteria</taxon>
        <taxon>Bacillati</taxon>
        <taxon>Bacillota</taxon>
        <taxon>Clostridia</taxon>
        <taxon>Lachnospirales</taxon>
        <taxon>Lachnospiraceae</taxon>
        <taxon>Hungatella</taxon>
    </lineage>
</organism>
<dbReference type="InterPro" id="IPR035906">
    <property type="entry name" value="MetI-like_sf"/>
</dbReference>
<dbReference type="InterPro" id="IPR010065">
    <property type="entry name" value="AA_ABC_transptr_permease_3TM"/>
</dbReference>
<feature type="transmembrane region" description="Helical" evidence="8">
    <location>
        <begin position="100"/>
        <end position="117"/>
    </location>
</feature>
<dbReference type="PROSITE" id="PS50928">
    <property type="entry name" value="ABC_TM1"/>
    <property type="match status" value="1"/>
</dbReference>
<comment type="subcellular location">
    <subcellularLocation>
        <location evidence="1 8">Cell membrane</location>
        <topology evidence="1 8">Multi-pass membrane protein</topology>
    </subcellularLocation>
</comment>
<evidence type="ECO:0000256" key="4">
    <source>
        <dbReference type="ARBA" id="ARBA00022692"/>
    </source>
</evidence>
<keyword evidence="4 8" id="KW-0812">Transmembrane</keyword>
<comment type="similarity">
    <text evidence="8">Belongs to the binding-protein-dependent transport system permease family.</text>
</comment>
<dbReference type="AlphaFoldDB" id="A0A2V3XYN2"/>
<evidence type="ECO:0000256" key="7">
    <source>
        <dbReference type="ARBA" id="ARBA00023136"/>
    </source>
</evidence>
<dbReference type="NCBIfam" id="TIGR01726">
    <property type="entry name" value="HEQRo_perm_3TM"/>
    <property type="match status" value="1"/>
</dbReference>
<dbReference type="GO" id="GO:0006865">
    <property type="term" value="P:amino acid transport"/>
    <property type="evidence" value="ECO:0007669"/>
    <property type="project" value="UniProtKB-KW"/>
</dbReference>
<proteinExistence type="inferred from homology"/>
<evidence type="ECO:0000313" key="11">
    <source>
        <dbReference type="Proteomes" id="UP000248057"/>
    </source>
</evidence>
<evidence type="ECO:0000256" key="8">
    <source>
        <dbReference type="RuleBase" id="RU363032"/>
    </source>
</evidence>
<evidence type="ECO:0000256" key="1">
    <source>
        <dbReference type="ARBA" id="ARBA00004651"/>
    </source>
</evidence>
<feature type="transmembrane region" description="Helical" evidence="8">
    <location>
        <begin position="20"/>
        <end position="45"/>
    </location>
</feature>